<dbReference type="AlphaFoldDB" id="A0A0F9IZH6"/>
<keyword evidence="1" id="KW-0812">Transmembrane</keyword>
<sequence>MKADKLKHDDERLIDKIIRRAMLRAVLWGMAIGMVLLATNQLIENLWPCGLSL</sequence>
<protein>
    <submittedName>
        <fullName evidence="2">Uncharacterized protein</fullName>
    </submittedName>
</protein>
<keyword evidence="1" id="KW-1133">Transmembrane helix</keyword>
<evidence type="ECO:0000256" key="1">
    <source>
        <dbReference type="SAM" id="Phobius"/>
    </source>
</evidence>
<gene>
    <name evidence="2" type="ORF">LCGC14_1818130</name>
</gene>
<dbReference type="EMBL" id="LAZR01017761">
    <property type="protein sequence ID" value="KKL99065.1"/>
    <property type="molecule type" value="Genomic_DNA"/>
</dbReference>
<accession>A0A0F9IZH6</accession>
<keyword evidence="1" id="KW-0472">Membrane</keyword>
<proteinExistence type="predicted"/>
<name>A0A0F9IZH6_9ZZZZ</name>
<comment type="caution">
    <text evidence="2">The sequence shown here is derived from an EMBL/GenBank/DDBJ whole genome shotgun (WGS) entry which is preliminary data.</text>
</comment>
<organism evidence="2">
    <name type="scientific">marine sediment metagenome</name>
    <dbReference type="NCBI Taxonomy" id="412755"/>
    <lineage>
        <taxon>unclassified sequences</taxon>
        <taxon>metagenomes</taxon>
        <taxon>ecological metagenomes</taxon>
    </lineage>
</organism>
<evidence type="ECO:0000313" key="2">
    <source>
        <dbReference type="EMBL" id="KKL99065.1"/>
    </source>
</evidence>
<feature type="transmembrane region" description="Helical" evidence="1">
    <location>
        <begin position="21"/>
        <end position="43"/>
    </location>
</feature>
<reference evidence="2" key="1">
    <citation type="journal article" date="2015" name="Nature">
        <title>Complex archaea that bridge the gap between prokaryotes and eukaryotes.</title>
        <authorList>
            <person name="Spang A."/>
            <person name="Saw J.H."/>
            <person name="Jorgensen S.L."/>
            <person name="Zaremba-Niedzwiedzka K."/>
            <person name="Martijn J."/>
            <person name="Lind A.E."/>
            <person name="van Eijk R."/>
            <person name="Schleper C."/>
            <person name="Guy L."/>
            <person name="Ettema T.J."/>
        </authorList>
    </citation>
    <scope>NUCLEOTIDE SEQUENCE</scope>
</reference>